<gene>
    <name evidence="2" type="ORF">B9G98_02011</name>
</gene>
<feature type="region of interest" description="Disordered" evidence="1">
    <location>
        <begin position="119"/>
        <end position="273"/>
    </location>
</feature>
<dbReference type="AlphaFoldDB" id="A0A2T0FHC4"/>
<sequence length="312" mass="35217">MSLSEARSSGESLQRRRRSPSGTEAIDRSRNSIHGLNSILNEFEELWQKSNLHARSQSDVLPATDAHPHEADRRTFSAPLNYSYKNYSSSDCFETANEGEVPYVASPMQSSDENLVLASSEPQRDLRKLSWSDHTEEGEVRRHMPRLRDNRVSLHSHRASVHGGSIDLNEHTPLRTPSKVPKEPPPAVPSVTPLSSRIKKVALPDDDKMTMPTTTTTTTTPTPTPQRRKPSGPRPAPTQERPPLIDLDQGQVPEPPRRSSKRKIKRRNFRQSSIENLLETKPDYTLDEFKLPAAERQLLNRFVDTLSKITAQ</sequence>
<organism evidence="2 3">
    <name type="scientific">Wickerhamiella sorbophila</name>
    <dbReference type="NCBI Taxonomy" id="45607"/>
    <lineage>
        <taxon>Eukaryota</taxon>
        <taxon>Fungi</taxon>
        <taxon>Dikarya</taxon>
        <taxon>Ascomycota</taxon>
        <taxon>Saccharomycotina</taxon>
        <taxon>Dipodascomycetes</taxon>
        <taxon>Dipodascales</taxon>
        <taxon>Trichomonascaceae</taxon>
        <taxon>Wickerhamiella</taxon>
    </lineage>
</organism>
<evidence type="ECO:0000313" key="2">
    <source>
        <dbReference type="EMBL" id="PRT54391.1"/>
    </source>
</evidence>
<keyword evidence="3" id="KW-1185">Reference proteome</keyword>
<evidence type="ECO:0000256" key="1">
    <source>
        <dbReference type="SAM" id="MobiDB-lite"/>
    </source>
</evidence>
<feature type="compositionally biased region" description="Polar residues" evidence="1">
    <location>
        <begin position="1"/>
        <end position="12"/>
    </location>
</feature>
<feature type="compositionally biased region" description="Low complexity" evidence="1">
    <location>
        <begin position="210"/>
        <end position="221"/>
    </location>
</feature>
<reference evidence="2 3" key="1">
    <citation type="submission" date="2017-04" db="EMBL/GenBank/DDBJ databases">
        <title>Genome sequencing of [Candida] sorbophila.</title>
        <authorList>
            <person name="Ahn J.O."/>
        </authorList>
    </citation>
    <scope>NUCLEOTIDE SEQUENCE [LARGE SCALE GENOMIC DNA]</scope>
    <source>
        <strain evidence="2 3">DS02</strain>
    </source>
</reference>
<feature type="region of interest" description="Disordered" evidence="1">
    <location>
        <begin position="1"/>
        <end position="33"/>
    </location>
</feature>
<dbReference type="GeneID" id="36515759"/>
<dbReference type="EMBL" id="NDIQ01000021">
    <property type="protein sequence ID" value="PRT54391.1"/>
    <property type="molecule type" value="Genomic_DNA"/>
</dbReference>
<evidence type="ECO:0000313" key="3">
    <source>
        <dbReference type="Proteomes" id="UP000238350"/>
    </source>
</evidence>
<dbReference type="RefSeq" id="XP_024664336.1">
    <property type="nucleotide sequence ID" value="XM_024808568.1"/>
</dbReference>
<protein>
    <submittedName>
        <fullName evidence="2">Uncharacterized protein</fullName>
    </submittedName>
</protein>
<comment type="caution">
    <text evidence="2">The sequence shown here is derived from an EMBL/GenBank/DDBJ whole genome shotgun (WGS) entry which is preliminary data.</text>
</comment>
<accession>A0A2T0FHC4</accession>
<name>A0A2T0FHC4_9ASCO</name>
<feature type="compositionally biased region" description="Basic residues" evidence="1">
    <location>
        <begin position="258"/>
        <end position="269"/>
    </location>
</feature>
<dbReference type="Proteomes" id="UP000238350">
    <property type="component" value="Unassembled WGS sequence"/>
</dbReference>
<proteinExistence type="predicted"/>
<feature type="compositionally biased region" description="Basic and acidic residues" evidence="1">
    <location>
        <begin position="122"/>
        <end position="152"/>
    </location>
</feature>